<dbReference type="GO" id="GO:0008270">
    <property type="term" value="F:zinc ion binding"/>
    <property type="evidence" value="ECO:0007669"/>
    <property type="project" value="UniProtKB-KW"/>
</dbReference>
<evidence type="ECO:0000256" key="8">
    <source>
        <dbReference type="ARBA" id="ARBA00023015"/>
    </source>
</evidence>
<dbReference type="Gene3D" id="2.30.30.1190">
    <property type="match status" value="1"/>
</dbReference>
<feature type="compositionally biased region" description="Acidic residues" evidence="13">
    <location>
        <begin position="65"/>
        <end position="84"/>
    </location>
</feature>
<dbReference type="PANTHER" id="PTHR46297:SF1">
    <property type="entry name" value="ZINC FINGER CCCH-TYPE WITH G PATCH DOMAIN-CONTAINING PROTEIN"/>
    <property type="match status" value="1"/>
</dbReference>
<dbReference type="OrthoDB" id="5842926at2759"/>
<comment type="subcellular location">
    <subcellularLocation>
        <location evidence="2">Nucleus</location>
    </subcellularLocation>
</comment>
<evidence type="ECO:0000256" key="4">
    <source>
        <dbReference type="ARBA" id="ARBA00022491"/>
    </source>
</evidence>
<reference evidence="17" key="1">
    <citation type="submission" date="2025-08" db="UniProtKB">
        <authorList>
            <consortium name="RefSeq"/>
        </authorList>
    </citation>
    <scope>IDENTIFICATION</scope>
    <source>
        <strain evidence="17">USDA-PBARC FA_bdor</strain>
        <tissue evidence="17">Whole organism</tissue>
    </source>
</reference>
<comment type="function">
    <text evidence="1">Transcription repressor.</text>
</comment>
<evidence type="ECO:0000256" key="2">
    <source>
        <dbReference type="ARBA" id="ARBA00004123"/>
    </source>
</evidence>
<keyword evidence="4" id="KW-0678">Repressor</keyword>
<proteinExistence type="predicted"/>
<dbReference type="PROSITE" id="PS50103">
    <property type="entry name" value="ZF_C3H1"/>
    <property type="match status" value="1"/>
</dbReference>
<keyword evidence="8" id="KW-0805">Transcription regulation</keyword>
<evidence type="ECO:0000256" key="13">
    <source>
        <dbReference type="SAM" id="MobiDB-lite"/>
    </source>
</evidence>
<protein>
    <recommendedName>
        <fullName evidence="3">Zinc finger CCCH-type with G patch domain-containing protein</fullName>
    </recommendedName>
</protein>
<keyword evidence="5 12" id="KW-0479">Metal-binding</keyword>
<dbReference type="Gene3D" id="2.30.30.140">
    <property type="match status" value="1"/>
</dbReference>
<dbReference type="SMART" id="SM00443">
    <property type="entry name" value="G_patch"/>
    <property type="match status" value="1"/>
</dbReference>
<dbReference type="InterPro" id="IPR000467">
    <property type="entry name" value="G_patch_dom"/>
</dbReference>
<feature type="region of interest" description="Disordered" evidence="13">
    <location>
        <begin position="55"/>
        <end position="85"/>
    </location>
</feature>
<dbReference type="AlphaFoldDB" id="A0A9R1TBM9"/>
<gene>
    <name evidence="17" type="primary">LOC105268354</name>
</gene>
<dbReference type="GO" id="GO:0001227">
    <property type="term" value="F:DNA-binding transcription repressor activity, RNA polymerase II-specific"/>
    <property type="evidence" value="ECO:0007669"/>
    <property type="project" value="TreeGrafter"/>
</dbReference>
<evidence type="ECO:0000256" key="12">
    <source>
        <dbReference type="PROSITE-ProRule" id="PRU00723"/>
    </source>
</evidence>
<dbReference type="PANTHER" id="PTHR46297">
    <property type="entry name" value="ZINC FINGER CCCH-TYPE WITH G PATCH DOMAIN-CONTAINING PROTEIN"/>
    <property type="match status" value="1"/>
</dbReference>
<feature type="region of interest" description="Disordered" evidence="13">
    <location>
        <begin position="279"/>
        <end position="301"/>
    </location>
</feature>
<evidence type="ECO:0000256" key="1">
    <source>
        <dbReference type="ARBA" id="ARBA00004062"/>
    </source>
</evidence>
<sequence length="530" mass="59652">MTDVDSLREAIEQYETQLSQVQLALSGTPTGTDRNNLLSLQSDIQELIALTKESLRSAEGKETSDNEDDGLSDDSQDNNDDDDDPMAKEYAIFKAELQKNELNITNDNGKAEAPSSDNNIDEELKALQGMKCRAPFGSSWGSTGYHNAMVSSVLDNNEQSTINSIHDIQVRVLFINPTHKEMLPCAFYLDGQCKFSDEKCHYSHGENVPFSSLQEYREPDYSSLKMGSRVLAKEKNKIWHRCVILKTPSQDDDVYRVKFEASGNIMEVTVADILPLTDDQLDMSDSSDDDDDSCQAFESSRDDTLSEEIIHESLLTLNPNERLGKWEEHTRGIGSKLMLQMGYILGTGLGKRGNGRVEPVEATVLPPGKSLDHCMKLKEEAAGNKNLFTVERKLRKEKQKIDRQLAKQYDKEKEKEKNIFDFINTTLSDKQVDGGEPSSSKNSKTSFKAATNRGLNVANFQVSESITKLERESSLLLNSLRKHAKGTIPYNNIVIQYNDKQNELINLRSQQKNIVSEQTHRKDKTKLSVF</sequence>
<evidence type="ECO:0000259" key="14">
    <source>
        <dbReference type="PROSITE" id="PS50103"/>
    </source>
</evidence>
<feature type="zinc finger region" description="C3H1-type" evidence="12">
    <location>
        <begin position="184"/>
        <end position="207"/>
    </location>
</feature>
<evidence type="ECO:0000313" key="16">
    <source>
        <dbReference type="Proteomes" id="UP000694866"/>
    </source>
</evidence>
<keyword evidence="11" id="KW-0539">Nucleus</keyword>
<dbReference type="InterPro" id="IPR000571">
    <property type="entry name" value="Znf_CCCH"/>
</dbReference>
<name>A0A9R1TBM9_9HYME</name>
<feature type="compositionally biased region" description="Acidic residues" evidence="13">
    <location>
        <begin position="279"/>
        <end position="293"/>
    </location>
</feature>
<evidence type="ECO:0000256" key="6">
    <source>
        <dbReference type="ARBA" id="ARBA00022771"/>
    </source>
</evidence>
<evidence type="ECO:0000256" key="3">
    <source>
        <dbReference type="ARBA" id="ARBA00022414"/>
    </source>
</evidence>
<dbReference type="GeneID" id="105268354"/>
<dbReference type="GO" id="GO:0000978">
    <property type="term" value="F:RNA polymerase II cis-regulatory region sequence-specific DNA binding"/>
    <property type="evidence" value="ECO:0007669"/>
    <property type="project" value="TreeGrafter"/>
</dbReference>
<evidence type="ECO:0000259" key="15">
    <source>
        <dbReference type="PROSITE" id="PS50174"/>
    </source>
</evidence>
<evidence type="ECO:0000256" key="11">
    <source>
        <dbReference type="ARBA" id="ARBA00023242"/>
    </source>
</evidence>
<evidence type="ECO:0000256" key="5">
    <source>
        <dbReference type="ARBA" id="ARBA00022723"/>
    </source>
</evidence>
<dbReference type="CDD" id="cd20384">
    <property type="entry name" value="Tudor_ZGPAT"/>
    <property type="match status" value="1"/>
</dbReference>
<feature type="compositionally biased region" description="Basic and acidic residues" evidence="13">
    <location>
        <begin position="55"/>
        <end position="64"/>
    </location>
</feature>
<keyword evidence="16" id="KW-1185">Reference proteome</keyword>
<feature type="domain" description="C3H1-type" evidence="14">
    <location>
        <begin position="184"/>
        <end position="207"/>
    </location>
</feature>
<dbReference type="GO" id="GO:0005634">
    <property type="term" value="C:nucleus"/>
    <property type="evidence" value="ECO:0007669"/>
    <property type="project" value="UniProtKB-SubCell"/>
</dbReference>
<evidence type="ECO:0000313" key="17">
    <source>
        <dbReference type="RefSeq" id="XP_011306165.1"/>
    </source>
</evidence>
<accession>A0A9R1TBM9</accession>
<keyword evidence="6 12" id="KW-0863">Zinc-finger</keyword>
<keyword evidence="10" id="KW-0804">Transcription</keyword>
<evidence type="ECO:0000256" key="9">
    <source>
        <dbReference type="ARBA" id="ARBA00023125"/>
    </source>
</evidence>
<keyword evidence="7 12" id="KW-0862">Zinc</keyword>
<dbReference type="PROSITE" id="PS50174">
    <property type="entry name" value="G_PATCH"/>
    <property type="match status" value="1"/>
</dbReference>
<evidence type="ECO:0000256" key="7">
    <source>
        <dbReference type="ARBA" id="ARBA00022833"/>
    </source>
</evidence>
<dbReference type="Pfam" id="PF01585">
    <property type="entry name" value="G-patch"/>
    <property type="match status" value="1"/>
</dbReference>
<dbReference type="RefSeq" id="XP_011306165.1">
    <property type="nucleotide sequence ID" value="XM_011307863.1"/>
</dbReference>
<dbReference type="SUPFAM" id="SSF63748">
    <property type="entry name" value="Tudor/PWWP/MBT"/>
    <property type="match status" value="1"/>
</dbReference>
<organism evidence="16 17">
    <name type="scientific">Fopius arisanus</name>
    <dbReference type="NCBI Taxonomy" id="64838"/>
    <lineage>
        <taxon>Eukaryota</taxon>
        <taxon>Metazoa</taxon>
        <taxon>Ecdysozoa</taxon>
        <taxon>Arthropoda</taxon>
        <taxon>Hexapoda</taxon>
        <taxon>Insecta</taxon>
        <taxon>Pterygota</taxon>
        <taxon>Neoptera</taxon>
        <taxon>Endopterygota</taxon>
        <taxon>Hymenoptera</taxon>
        <taxon>Apocrita</taxon>
        <taxon>Ichneumonoidea</taxon>
        <taxon>Braconidae</taxon>
        <taxon>Opiinae</taxon>
        <taxon>Fopius</taxon>
    </lineage>
</organism>
<dbReference type="KEGG" id="fas:105268354"/>
<evidence type="ECO:0000256" key="10">
    <source>
        <dbReference type="ARBA" id="ARBA00023163"/>
    </source>
</evidence>
<keyword evidence="9" id="KW-0238">DNA-binding</keyword>
<feature type="domain" description="G-patch" evidence="15">
    <location>
        <begin position="330"/>
        <end position="376"/>
    </location>
</feature>
<dbReference type="Proteomes" id="UP000694866">
    <property type="component" value="Unplaced"/>
</dbReference>